<dbReference type="EMBL" id="JAUESC010000003">
    <property type="protein sequence ID" value="KAK0602000.1"/>
    <property type="molecule type" value="Genomic_DNA"/>
</dbReference>
<dbReference type="AlphaFoldDB" id="A0AA39T779"/>
<sequence>MEIYIAGDVEEEEEADLDADEAVEEEVGEIHVKETPDFSSPIRKASLFFLKSALNLHSAPPPTICSTVCCSTSDFSAYCCSIISSSTHPICLTASTKDGD</sequence>
<keyword evidence="2" id="KW-1185">Reference proteome</keyword>
<name>A0AA39T779_ACESA</name>
<accession>A0AA39T779</accession>
<reference evidence="1" key="1">
    <citation type="journal article" date="2022" name="Plant J.">
        <title>Strategies of tolerance reflected in two North American maple genomes.</title>
        <authorList>
            <person name="McEvoy S.L."/>
            <person name="Sezen U.U."/>
            <person name="Trouern-Trend A."/>
            <person name="McMahon S.M."/>
            <person name="Schaberg P.G."/>
            <person name="Yang J."/>
            <person name="Wegrzyn J.L."/>
            <person name="Swenson N.G."/>
        </authorList>
    </citation>
    <scope>NUCLEOTIDE SEQUENCE</scope>
    <source>
        <strain evidence="1">NS2018</strain>
    </source>
</reference>
<organism evidence="1 2">
    <name type="scientific">Acer saccharum</name>
    <name type="common">Sugar maple</name>
    <dbReference type="NCBI Taxonomy" id="4024"/>
    <lineage>
        <taxon>Eukaryota</taxon>
        <taxon>Viridiplantae</taxon>
        <taxon>Streptophyta</taxon>
        <taxon>Embryophyta</taxon>
        <taxon>Tracheophyta</taxon>
        <taxon>Spermatophyta</taxon>
        <taxon>Magnoliopsida</taxon>
        <taxon>eudicotyledons</taxon>
        <taxon>Gunneridae</taxon>
        <taxon>Pentapetalae</taxon>
        <taxon>rosids</taxon>
        <taxon>malvids</taxon>
        <taxon>Sapindales</taxon>
        <taxon>Sapindaceae</taxon>
        <taxon>Hippocastanoideae</taxon>
        <taxon>Acereae</taxon>
        <taxon>Acer</taxon>
    </lineage>
</organism>
<evidence type="ECO:0000313" key="2">
    <source>
        <dbReference type="Proteomes" id="UP001168877"/>
    </source>
</evidence>
<proteinExistence type="predicted"/>
<evidence type="ECO:0000313" key="1">
    <source>
        <dbReference type="EMBL" id="KAK0602000.1"/>
    </source>
</evidence>
<gene>
    <name evidence="1" type="ORF">LWI29_029469</name>
</gene>
<protein>
    <submittedName>
        <fullName evidence="1">Uncharacterized protein</fullName>
    </submittedName>
</protein>
<dbReference type="Proteomes" id="UP001168877">
    <property type="component" value="Unassembled WGS sequence"/>
</dbReference>
<reference evidence="1" key="2">
    <citation type="submission" date="2023-06" db="EMBL/GenBank/DDBJ databases">
        <authorList>
            <person name="Swenson N.G."/>
            <person name="Wegrzyn J.L."/>
            <person name="Mcevoy S.L."/>
        </authorList>
    </citation>
    <scope>NUCLEOTIDE SEQUENCE</scope>
    <source>
        <strain evidence="1">NS2018</strain>
        <tissue evidence="1">Leaf</tissue>
    </source>
</reference>
<comment type="caution">
    <text evidence="1">The sequence shown here is derived from an EMBL/GenBank/DDBJ whole genome shotgun (WGS) entry which is preliminary data.</text>
</comment>